<dbReference type="PIRSF" id="PIRSF031982">
    <property type="entry name" value="UCP031982_abhydr"/>
    <property type="match status" value="1"/>
</dbReference>
<evidence type="ECO:0000256" key="1">
    <source>
        <dbReference type="SAM" id="SignalP"/>
    </source>
</evidence>
<protein>
    <recommendedName>
        <fullName evidence="4">Dienelactone hydrolase</fullName>
    </recommendedName>
</protein>
<evidence type="ECO:0000313" key="3">
    <source>
        <dbReference type="Proteomes" id="UP000539372"/>
    </source>
</evidence>
<evidence type="ECO:0008006" key="4">
    <source>
        <dbReference type="Google" id="ProtNLM"/>
    </source>
</evidence>
<comment type="caution">
    <text evidence="2">The sequence shown here is derived from an EMBL/GenBank/DDBJ whole genome shotgun (WGS) entry which is preliminary data.</text>
</comment>
<dbReference type="Proteomes" id="UP000539372">
    <property type="component" value="Unassembled WGS sequence"/>
</dbReference>
<organism evidence="2 3">
    <name type="scientific">Pacificispira spongiicola</name>
    <dbReference type="NCBI Taxonomy" id="2729598"/>
    <lineage>
        <taxon>Bacteria</taxon>
        <taxon>Pseudomonadati</taxon>
        <taxon>Pseudomonadota</taxon>
        <taxon>Alphaproteobacteria</taxon>
        <taxon>Rhodospirillales</taxon>
        <taxon>Rhodospirillaceae</taxon>
        <taxon>Pacificispira</taxon>
    </lineage>
</organism>
<dbReference type="SUPFAM" id="SSF53474">
    <property type="entry name" value="alpha/beta-Hydrolases"/>
    <property type="match status" value="1"/>
</dbReference>
<name>A0A7Y0E0U0_9PROT</name>
<feature type="chain" id="PRO_5031284788" description="Dienelactone hydrolase" evidence="1">
    <location>
        <begin position="23"/>
        <end position="339"/>
    </location>
</feature>
<keyword evidence="3" id="KW-1185">Reference proteome</keyword>
<accession>A0A7Y0E0U0</accession>
<evidence type="ECO:0000313" key="2">
    <source>
        <dbReference type="EMBL" id="NMM45163.1"/>
    </source>
</evidence>
<keyword evidence="1" id="KW-0732">Signal</keyword>
<dbReference type="InterPro" id="IPR016986">
    <property type="entry name" value="UCP031982_abhydr"/>
</dbReference>
<gene>
    <name evidence="2" type="ORF">HH303_11780</name>
</gene>
<proteinExistence type="predicted"/>
<sequence length="339" mass="35629">MKTLLTMATLVAATLFALPIQAADFRVGYRAFSIPSPDRDAPLPVSLWYPADGSGTEQISIGENGVFQGAMGELDAPIVAEALPLVVYYHGGFRSAPNSGAWLAHALAARGFVVAEITPPRLAQDDAGMAPAEIWKRPSDMSTVLTAVMDEPSVAGHIDPARIAALGTYLGGTSALSLAGLRLDGREYARSCDGDTGNVDCEWFAVKGVDLRDVDTDRIEADRRDDRVRLAIAIDPELAASFSRDSVATPAVPVAVIALGDRTDLTIDLGDSIPVQEASDATRFSAFNDCKPKGAAILTESGADPAICMSDDAVGRATVHTALADRIADILTSYLAKAN</sequence>
<dbReference type="InterPro" id="IPR029058">
    <property type="entry name" value="AB_hydrolase_fold"/>
</dbReference>
<feature type="signal peptide" evidence="1">
    <location>
        <begin position="1"/>
        <end position="22"/>
    </location>
</feature>
<reference evidence="2 3" key="1">
    <citation type="submission" date="2020-04" db="EMBL/GenBank/DDBJ databases">
        <title>Rhodospirillaceae bacterium KN72 isolated from deep sea.</title>
        <authorList>
            <person name="Zhang D.-C."/>
        </authorList>
    </citation>
    <scope>NUCLEOTIDE SEQUENCE [LARGE SCALE GENOMIC DNA]</scope>
    <source>
        <strain evidence="2 3">KN72</strain>
    </source>
</reference>
<dbReference type="AlphaFoldDB" id="A0A7Y0E0U0"/>
<dbReference type="Gene3D" id="3.40.50.1820">
    <property type="entry name" value="alpha/beta hydrolase"/>
    <property type="match status" value="1"/>
</dbReference>
<dbReference type="RefSeq" id="WP_169625526.1">
    <property type="nucleotide sequence ID" value="NZ_JABBNT010000003.1"/>
</dbReference>
<dbReference type="EMBL" id="JABBNT010000003">
    <property type="protein sequence ID" value="NMM45163.1"/>
    <property type="molecule type" value="Genomic_DNA"/>
</dbReference>